<dbReference type="RefSeq" id="XP_049152498.1">
    <property type="nucleotide sequence ID" value="XM_049295351.1"/>
</dbReference>
<dbReference type="Proteomes" id="UP000830671">
    <property type="component" value="Chromosome 9"/>
</dbReference>
<dbReference type="KEGG" id="clup:CLUP02_16429"/>
<dbReference type="EMBL" id="CP019481">
    <property type="protein sequence ID" value="UQC90897.1"/>
    <property type="molecule type" value="Genomic_DNA"/>
</dbReference>
<dbReference type="GeneID" id="73350361"/>
<evidence type="ECO:0000313" key="2">
    <source>
        <dbReference type="Proteomes" id="UP000830671"/>
    </source>
</evidence>
<dbReference type="AlphaFoldDB" id="A0A9Q8T842"/>
<proteinExistence type="predicted"/>
<keyword evidence="2" id="KW-1185">Reference proteome</keyword>
<gene>
    <name evidence="1" type="ORF">CLUP02_16429</name>
</gene>
<organism evidence="1 2">
    <name type="scientific">Colletotrichum lupini</name>
    <dbReference type="NCBI Taxonomy" id="145971"/>
    <lineage>
        <taxon>Eukaryota</taxon>
        <taxon>Fungi</taxon>
        <taxon>Dikarya</taxon>
        <taxon>Ascomycota</taxon>
        <taxon>Pezizomycotina</taxon>
        <taxon>Sordariomycetes</taxon>
        <taxon>Hypocreomycetidae</taxon>
        <taxon>Glomerellales</taxon>
        <taxon>Glomerellaceae</taxon>
        <taxon>Colletotrichum</taxon>
        <taxon>Colletotrichum acutatum species complex</taxon>
    </lineage>
</organism>
<accession>A0A9Q8T842</accession>
<reference evidence="1" key="1">
    <citation type="journal article" date="2021" name="Mol. Plant Microbe Interact.">
        <title>Complete Genome Sequence of the Plant-Pathogenic Fungus Colletotrichum lupini.</title>
        <authorList>
            <person name="Baroncelli R."/>
            <person name="Pensec F."/>
            <person name="Da Lio D."/>
            <person name="Boufleur T."/>
            <person name="Vicente I."/>
            <person name="Sarrocco S."/>
            <person name="Picot A."/>
            <person name="Baraldi E."/>
            <person name="Sukno S."/>
            <person name="Thon M."/>
            <person name="Le Floch G."/>
        </authorList>
    </citation>
    <scope>NUCLEOTIDE SEQUENCE</scope>
    <source>
        <strain evidence="1">IMI 504893</strain>
    </source>
</reference>
<evidence type="ECO:0000313" key="1">
    <source>
        <dbReference type="EMBL" id="UQC90897.1"/>
    </source>
</evidence>
<protein>
    <submittedName>
        <fullName evidence="1">Uncharacterized protein</fullName>
    </submittedName>
</protein>
<sequence>MITLSRGILSPRIGGSFSATALPMFHARGGKSNNGNCISDGGCLFFLKQLGSACGRWTMIPLEKS</sequence>
<name>A0A9Q8T842_9PEZI</name>